<dbReference type="InterPro" id="IPR029437">
    <property type="entry name" value="HPS3_N"/>
</dbReference>
<name>A0AAD8ZVF6_9TELE</name>
<protein>
    <recommendedName>
        <fullName evidence="5">HPS3 biogenesis of lysosomal organelles complex 2 subunit 1</fullName>
    </recommendedName>
</protein>
<feature type="domain" description="BLOC-2 complex member HPS3 C-terminal" evidence="2">
    <location>
        <begin position="539"/>
        <end position="1047"/>
    </location>
</feature>
<dbReference type="InterPro" id="IPR029438">
    <property type="entry name" value="HPS3_C"/>
</dbReference>
<dbReference type="Proteomes" id="UP001239994">
    <property type="component" value="Unassembled WGS sequence"/>
</dbReference>
<dbReference type="PANTHER" id="PTHR28633">
    <property type="entry name" value="HERMANSKY-PUDLAK SYNDROME 3 PROTEIN"/>
    <property type="match status" value="1"/>
</dbReference>
<proteinExistence type="predicted"/>
<evidence type="ECO:0000313" key="4">
    <source>
        <dbReference type="Proteomes" id="UP001239994"/>
    </source>
</evidence>
<feature type="domain" description="BLOC-2 complex member HPS3 N-terminal" evidence="1">
    <location>
        <begin position="354"/>
        <end position="518"/>
    </location>
</feature>
<evidence type="ECO:0000259" key="2">
    <source>
        <dbReference type="Pfam" id="PF14763"/>
    </source>
</evidence>
<dbReference type="Pfam" id="PF14763">
    <property type="entry name" value="HPS3_C"/>
    <property type="match status" value="1"/>
</dbReference>
<evidence type="ECO:0008006" key="5">
    <source>
        <dbReference type="Google" id="ProtNLM"/>
    </source>
</evidence>
<dbReference type="Pfam" id="PF14761">
    <property type="entry name" value="HPS3_N"/>
    <property type="match status" value="2"/>
</dbReference>
<dbReference type="GO" id="GO:0005737">
    <property type="term" value="C:cytoplasm"/>
    <property type="evidence" value="ECO:0007669"/>
    <property type="project" value="TreeGrafter"/>
</dbReference>
<reference evidence="3" key="1">
    <citation type="submission" date="2023-03" db="EMBL/GenBank/DDBJ databases">
        <title>Electrophorus voltai genome.</title>
        <authorList>
            <person name="Bian C."/>
        </authorList>
    </citation>
    <scope>NUCLEOTIDE SEQUENCE</scope>
    <source>
        <strain evidence="3">CB-2022</strain>
        <tissue evidence="3">Muscle</tissue>
    </source>
</reference>
<organism evidence="3 4">
    <name type="scientific">Electrophorus voltai</name>
    <dbReference type="NCBI Taxonomy" id="2609070"/>
    <lineage>
        <taxon>Eukaryota</taxon>
        <taxon>Metazoa</taxon>
        <taxon>Chordata</taxon>
        <taxon>Craniata</taxon>
        <taxon>Vertebrata</taxon>
        <taxon>Euteleostomi</taxon>
        <taxon>Actinopterygii</taxon>
        <taxon>Neopterygii</taxon>
        <taxon>Teleostei</taxon>
        <taxon>Ostariophysi</taxon>
        <taxon>Gymnotiformes</taxon>
        <taxon>Gymnotoidei</taxon>
        <taxon>Gymnotidae</taxon>
        <taxon>Electrophorus</taxon>
    </lineage>
</organism>
<dbReference type="EMBL" id="JAROKS010000002">
    <property type="protein sequence ID" value="KAK1806113.1"/>
    <property type="molecule type" value="Genomic_DNA"/>
</dbReference>
<dbReference type="PANTHER" id="PTHR28633:SF1">
    <property type="entry name" value="BLOC-2 COMPLEX MEMBER HPS3"/>
    <property type="match status" value="1"/>
</dbReference>
<accession>A0AAD8ZVF6</accession>
<comment type="caution">
    <text evidence="3">The sequence shown here is derived from an EMBL/GenBank/DDBJ whole genome shotgun (WGS) entry which is preliminary data.</text>
</comment>
<sequence>AKMVHVYNCHPFASQHIVPTDQEPGLVCCGGDALFVVSAAGCKVEAYRMQGEDCPLICRFSTMGTVHRILYSQIGDYLVTIEEKNGSTYLRAYTNWRYQASERTRVGVRLLGHFLRVPSLCGAPKEQMEIIEMPLLEPPQCMACCALTGDLLVGCTRSLVVFGLKRQELGERLVVLDFEMLVVLHIHNWSPSDVALCAGYVALQTELEVLVVKLERMEKRHPPPEDCTPIPSPGAAAAGLNDEDISVDTDMRKEPQSPHESDDFFMFPKHLELLGAEAKDCGVSVTLEGTGAELGSSMALTYVLYRRFAPDFFRGCSVEETCLHSLQLHSMFPGKHPYTPPMLPRPPESVHSAHSLHTLYTLSMLTCSLPLCAGNCEGGREPVCVFCFFSLPGAGYMYSLHNPVQLLSTYQYPEKTHEAALCDQFLYVITRNALQCFSVRCSAVAARAGDPYIDTTMKACPPATMEVCALRIQLFIGLRSLCHDGNHIVLITAVDSESKVETGSTTQRTICRKTSRSKQVCESGYGWNLYVITTVPTLQLYTEMVEYSRRYEQTLSHNSLHLLSEAHLLVRSSLLSLRGGEEGDRAQLQNAFRESCAQLGDCFSRLDRRDCHLALPYYKMSGLSVTEVIQRNVARSGDSTSVTDYGKGFLFFLKHSLYEETMEDLSEETANTVLDIFSQAEPAQLPHVVTSPFMVKADPACVLEHLEHLEVSGAPAVTLTLCKSAQALRLGNMQQYCQQMEQHSEMLQVFGFIEEPKLLFQGRGSSVTPTLFAQHLQHTQVGLLVAAMVALHENSKVKLEEADLFFQELCKDCVDRQSPYLLVDFWEALLVASSQDSIIQELLFRLASVYINRITRRDCTGITALKTAEDLINSCFHYGQPYPWVSILTHLSHCSVAPDNHQEDLHKLQSLLCGPTLDISSVLPLLEQLPDTDGAGVSVYVLCATRLGQLESSLERLLEHCPEAVIPYAHHQLHSHMLTLWWQKLFPELCKRARVPSEKGSVLLTALKETVKVVAMELSPLEFLELLPDDGSAHFFLPHLLECSLRHSQSHGQPHSQSHGS</sequence>
<feature type="domain" description="BLOC-2 complex member HPS3 N-terminal" evidence="1">
    <location>
        <begin position="5"/>
        <end position="332"/>
    </location>
</feature>
<evidence type="ECO:0000313" key="3">
    <source>
        <dbReference type="EMBL" id="KAK1806113.1"/>
    </source>
</evidence>
<feature type="non-terminal residue" evidence="3">
    <location>
        <position position="1"/>
    </location>
</feature>
<evidence type="ECO:0000259" key="1">
    <source>
        <dbReference type="Pfam" id="PF14761"/>
    </source>
</evidence>
<dbReference type="InterPro" id="IPR017216">
    <property type="entry name" value="HPS3"/>
</dbReference>
<gene>
    <name evidence="3" type="ORF">P4O66_012828</name>
</gene>
<dbReference type="AlphaFoldDB" id="A0AAD8ZVF6"/>
<keyword evidence="4" id="KW-1185">Reference proteome</keyword>